<feature type="region of interest" description="Disordered" evidence="1">
    <location>
        <begin position="334"/>
        <end position="397"/>
    </location>
</feature>
<feature type="compositionally biased region" description="Basic and acidic residues" evidence="1">
    <location>
        <begin position="382"/>
        <end position="397"/>
    </location>
</feature>
<dbReference type="AlphaFoldDB" id="A0ABC8YG52"/>
<evidence type="ECO:0000313" key="3">
    <source>
        <dbReference type="EMBL" id="CAL4941875.1"/>
    </source>
</evidence>
<dbReference type="InterPro" id="IPR001005">
    <property type="entry name" value="SANT/Myb"/>
</dbReference>
<feature type="compositionally biased region" description="Low complexity" evidence="1">
    <location>
        <begin position="364"/>
        <end position="381"/>
    </location>
</feature>
<reference evidence="4" key="1">
    <citation type="submission" date="2024-06" db="EMBL/GenBank/DDBJ databases">
        <authorList>
            <person name="Ryan C."/>
        </authorList>
    </citation>
    <scope>NUCLEOTIDE SEQUENCE [LARGE SCALE GENOMIC DNA]</scope>
</reference>
<dbReference type="Proteomes" id="UP001497457">
    <property type="component" value="Chromosome 16b"/>
</dbReference>
<evidence type="ECO:0000313" key="4">
    <source>
        <dbReference type="Proteomes" id="UP001497457"/>
    </source>
</evidence>
<feature type="domain" description="Myb-like" evidence="2">
    <location>
        <begin position="192"/>
        <end position="257"/>
    </location>
</feature>
<name>A0ABC8YG52_9POAL</name>
<dbReference type="PANTHER" id="PTHR45224">
    <property type="entry name" value="OS01G0527900 PROTEIN-RELATED"/>
    <property type="match status" value="1"/>
</dbReference>
<feature type="compositionally biased region" description="Gly residues" evidence="1">
    <location>
        <begin position="29"/>
        <end position="52"/>
    </location>
</feature>
<feature type="compositionally biased region" description="Polar residues" evidence="1">
    <location>
        <begin position="1"/>
        <end position="16"/>
    </location>
</feature>
<feature type="compositionally biased region" description="Basic and acidic residues" evidence="1">
    <location>
        <begin position="336"/>
        <end position="354"/>
    </location>
</feature>
<gene>
    <name evidence="3" type="ORF">URODEC1_LOCUS33259</name>
</gene>
<sequence length="487" mass="53497">MPRTGASSRKNGSTPSALGAAPTAPGQTLGRGVGAGAAAGGGGGGLSFGRGGHPTAPARSLGRGVGLPPPPHCRGRGDESVATSSTQPVTAPFSIDGSCGGGFPSSSSASMGFPFPPSPSAVPFDAAGGDSSPRSWDNNLHPSGGFMSYFSNQPQNSHLVGGAMHRSPLFNNNDESSPPQADIGNDSVRIERRIMWTIDEDVRVMSAWIEHSTDSTVGADRAGGHYWGEVVDTYNKTTPPLRRRNQKQCKDRWHKINKWTDLFECAYVKARRVFTSGYNDQMWIDAAHKFYLDDNKDMVPPLGPYVLMEVWKICRDVPKWKTYNEDLKNARKRKSFHLEGDSQEDDKIPDEMPKRPMGQKAAKRAALAANGKLKGSSSSDDGQSKESPIDLDKFDRYSKFQEENNEKRMKLLDRQEKLSSEKLDATKIAHLTAQEYKEGKKLEKESKMMETYINLMSQDTSSMSAEEREQRVSMMKYLMKTLFPASD</sequence>
<keyword evidence="4" id="KW-1185">Reference proteome</keyword>
<accession>A0ABC8YG52</accession>
<reference evidence="3 4" key="2">
    <citation type="submission" date="2024-10" db="EMBL/GenBank/DDBJ databases">
        <authorList>
            <person name="Ryan C."/>
        </authorList>
    </citation>
    <scope>NUCLEOTIDE SEQUENCE [LARGE SCALE GENOMIC DNA]</scope>
</reference>
<organism evidence="3 4">
    <name type="scientific">Urochloa decumbens</name>
    <dbReference type="NCBI Taxonomy" id="240449"/>
    <lineage>
        <taxon>Eukaryota</taxon>
        <taxon>Viridiplantae</taxon>
        <taxon>Streptophyta</taxon>
        <taxon>Embryophyta</taxon>
        <taxon>Tracheophyta</taxon>
        <taxon>Spermatophyta</taxon>
        <taxon>Magnoliopsida</taxon>
        <taxon>Liliopsida</taxon>
        <taxon>Poales</taxon>
        <taxon>Poaceae</taxon>
        <taxon>PACMAD clade</taxon>
        <taxon>Panicoideae</taxon>
        <taxon>Panicodae</taxon>
        <taxon>Paniceae</taxon>
        <taxon>Melinidinae</taxon>
        <taxon>Urochloa</taxon>
    </lineage>
</organism>
<evidence type="ECO:0000256" key="1">
    <source>
        <dbReference type="SAM" id="MobiDB-lite"/>
    </source>
</evidence>
<dbReference type="PROSITE" id="PS50090">
    <property type="entry name" value="MYB_LIKE"/>
    <property type="match status" value="1"/>
</dbReference>
<feature type="region of interest" description="Disordered" evidence="1">
    <location>
        <begin position="1"/>
        <end position="97"/>
    </location>
</feature>
<dbReference type="PANTHER" id="PTHR45224:SF3">
    <property type="entry name" value="OS11G0506300 PROTEIN"/>
    <property type="match status" value="1"/>
</dbReference>
<feature type="compositionally biased region" description="Polar residues" evidence="1">
    <location>
        <begin position="169"/>
        <end position="179"/>
    </location>
</feature>
<feature type="region of interest" description="Disordered" evidence="1">
    <location>
        <begin position="164"/>
        <end position="184"/>
    </location>
</feature>
<protein>
    <recommendedName>
        <fullName evidence="2">Myb-like domain-containing protein</fullName>
    </recommendedName>
</protein>
<proteinExistence type="predicted"/>
<evidence type="ECO:0000259" key="2">
    <source>
        <dbReference type="PROSITE" id="PS50090"/>
    </source>
</evidence>
<dbReference type="EMBL" id="OZ075126">
    <property type="protein sequence ID" value="CAL4941875.1"/>
    <property type="molecule type" value="Genomic_DNA"/>
</dbReference>